<dbReference type="NCBIfam" id="TIGR00231">
    <property type="entry name" value="small_GTP"/>
    <property type="match status" value="1"/>
</dbReference>
<keyword evidence="12" id="KW-0131">Cell cycle</keyword>
<evidence type="ECO:0000256" key="3">
    <source>
        <dbReference type="ARBA" id="ARBA00010290"/>
    </source>
</evidence>
<feature type="transmembrane region" description="Helical" evidence="18">
    <location>
        <begin position="20"/>
        <end position="40"/>
    </location>
</feature>
<dbReference type="InterPro" id="IPR027417">
    <property type="entry name" value="P-loop_NTPase"/>
</dbReference>
<evidence type="ECO:0000313" key="20">
    <source>
        <dbReference type="Proteomes" id="UP000011976"/>
    </source>
</evidence>
<evidence type="ECO:0000256" key="14">
    <source>
        <dbReference type="ARBA" id="ARBA00077919"/>
    </source>
</evidence>
<accession>M9LPA0</accession>
<evidence type="ECO:0000256" key="2">
    <source>
        <dbReference type="ARBA" id="ARBA00004496"/>
    </source>
</evidence>
<dbReference type="EMBL" id="DF196775">
    <property type="protein sequence ID" value="GAC73901.1"/>
    <property type="molecule type" value="Genomic_DNA"/>
</dbReference>
<evidence type="ECO:0000256" key="17">
    <source>
        <dbReference type="RuleBase" id="RU003925"/>
    </source>
</evidence>
<dbReference type="GO" id="GO:0005737">
    <property type="term" value="C:cytoplasm"/>
    <property type="evidence" value="ECO:0007669"/>
    <property type="project" value="UniProtKB-SubCell"/>
</dbReference>
<evidence type="ECO:0000256" key="8">
    <source>
        <dbReference type="ARBA" id="ARBA00022741"/>
    </source>
</evidence>
<dbReference type="GO" id="GO:0003924">
    <property type="term" value="F:GTPase activity"/>
    <property type="evidence" value="ECO:0007669"/>
    <property type="project" value="InterPro"/>
</dbReference>
<gene>
    <name evidence="19" type="ORF">PANT_9d00320</name>
</gene>
<evidence type="ECO:0000256" key="16">
    <source>
        <dbReference type="PIRSR" id="PIRSR606689-2"/>
    </source>
</evidence>
<keyword evidence="6" id="KW-0963">Cytoplasm</keyword>
<evidence type="ECO:0000256" key="12">
    <source>
        <dbReference type="ARBA" id="ARBA00023306"/>
    </source>
</evidence>
<feature type="binding site" evidence="15">
    <location>
        <begin position="161"/>
        <end position="164"/>
    </location>
    <ligand>
        <name>GTP</name>
        <dbReference type="ChEBI" id="CHEBI:37565"/>
    </ligand>
</feature>
<keyword evidence="4" id="KW-0217">Developmental protein</keyword>
<proteinExistence type="inferred from homology"/>
<protein>
    <recommendedName>
        <fullName evidence="14">Abnormal eversion of vulva protein 20</fullName>
    </recommendedName>
</protein>
<dbReference type="CDD" id="cd04154">
    <property type="entry name" value="Arl2"/>
    <property type="match status" value="1"/>
</dbReference>
<dbReference type="PROSITE" id="PS51417">
    <property type="entry name" value="ARF"/>
    <property type="match status" value="1"/>
</dbReference>
<evidence type="ECO:0000256" key="4">
    <source>
        <dbReference type="ARBA" id="ARBA00022473"/>
    </source>
</evidence>
<dbReference type="InterPro" id="IPR045873">
    <property type="entry name" value="Arl2"/>
</dbReference>
<feature type="binding site" evidence="15">
    <location>
        <begin position="56"/>
        <end position="63"/>
    </location>
    <ligand>
        <name>GTP</name>
        <dbReference type="ChEBI" id="CHEBI:37565"/>
    </ligand>
</feature>
<dbReference type="GO" id="GO:0046872">
    <property type="term" value="F:metal ion binding"/>
    <property type="evidence" value="ECO:0007669"/>
    <property type="project" value="UniProtKB-KW"/>
</dbReference>
<evidence type="ECO:0000256" key="10">
    <source>
        <dbReference type="ARBA" id="ARBA00023136"/>
    </source>
</evidence>
<dbReference type="FunFam" id="3.40.50.300:FF:000981">
    <property type="entry name" value="ADP-ribosylation factor-like 2"/>
    <property type="match status" value="1"/>
</dbReference>
<dbReference type="Gene3D" id="3.40.50.300">
    <property type="entry name" value="P-loop containing nucleotide triphosphate hydrolases"/>
    <property type="match status" value="1"/>
</dbReference>
<dbReference type="InterPro" id="IPR044612">
    <property type="entry name" value="ARL2/3"/>
</dbReference>
<evidence type="ECO:0000256" key="7">
    <source>
        <dbReference type="ARBA" id="ARBA00022707"/>
    </source>
</evidence>
<dbReference type="SMART" id="SM00178">
    <property type="entry name" value="SAR"/>
    <property type="match status" value="1"/>
</dbReference>
<keyword evidence="16" id="KW-0460">Magnesium</keyword>
<keyword evidence="9 15" id="KW-0342">GTP-binding</keyword>
<feature type="binding site" evidence="15">
    <location>
        <position position="105"/>
    </location>
    <ligand>
        <name>GTP</name>
        <dbReference type="ChEBI" id="CHEBI:37565"/>
    </ligand>
</feature>
<dbReference type="GO" id="GO:0005525">
    <property type="term" value="F:GTP binding"/>
    <property type="evidence" value="ECO:0007669"/>
    <property type="project" value="UniProtKB-KW"/>
</dbReference>
<dbReference type="Pfam" id="PF00025">
    <property type="entry name" value="Arf"/>
    <property type="match status" value="1"/>
</dbReference>
<name>M9LPA0_PSEA3</name>
<dbReference type="PRINTS" id="PR00328">
    <property type="entry name" value="SAR1GTPBP"/>
</dbReference>
<feature type="binding site" evidence="16">
    <location>
        <position position="83"/>
    </location>
    <ligand>
        <name>Mg(2+)</name>
        <dbReference type="ChEBI" id="CHEBI:18420"/>
    </ligand>
</feature>
<keyword evidence="11" id="KW-0449">Lipoprotein</keyword>
<dbReference type="STRING" id="1151754.M9LPA0"/>
<keyword evidence="8 15" id="KW-0547">Nucleotide-binding</keyword>
<organism evidence="19 20">
    <name type="scientific">Pseudozyma antarctica (strain T-34)</name>
    <name type="common">Yeast</name>
    <name type="synonym">Candida antarctica</name>
    <dbReference type="NCBI Taxonomy" id="1151754"/>
    <lineage>
        <taxon>Eukaryota</taxon>
        <taxon>Fungi</taxon>
        <taxon>Dikarya</taxon>
        <taxon>Basidiomycota</taxon>
        <taxon>Ustilaginomycotina</taxon>
        <taxon>Ustilaginomycetes</taxon>
        <taxon>Ustilaginales</taxon>
        <taxon>Ustilaginaceae</taxon>
        <taxon>Moesziomyces</taxon>
    </lineage>
</organism>
<keyword evidence="18" id="KW-1133">Transmembrane helix</keyword>
<evidence type="ECO:0000313" key="19">
    <source>
        <dbReference type="EMBL" id="GAC73901.1"/>
    </source>
</evidence>
<comment type="subcellular location">
    <subcellularLocation>
        <location evidence="1">Cell membrane</location>
    </subcellularLocation>
    <subcellularLocation>
        <location evidence="2">Cytoplasm</location>
    </subcellularLocation>
</comment>
<keyword evidence="10 18" id="KW-0472">Membrane</keyword>
<dbReference type="GO" id="GO:0005886">
    <property type="term" value="C:plasma membrane"/>
    <property type="evidence" value="ECO:0007669"/>
    <property type="project" value="UniProtKB-SubCell"/>
</dbReference>
<dbReference type="Proteomes" id="UP000011976">
    <property type="component" value="Unassembled WGS sequence"/>
</dbReference>
<keyword evidence="5" id="KW-1003">Cell membrane</keyword>
<evidence type="ECO:0000256" key="1">
    <source>
        <dbReference type="ARBA" id="ARBA00004236"/>
    </source>
</evidence>
<comment type="similarity">
    <text evidence="3 17">Belongs to the small GTPase superfamily. Arf family.</text>
</comment>
<evidence type="ECO:0000256" key="5">
    <source>
        <dbReference type="ARBA" id="ARBA00022475"/>
    </source>
</evidence>
<reference evidence="20" key="1">
    <citation type="journal article" date="2013" name="Genome Announc.">
        <title>Genome sequence of the basidiomycetous yeast Pseudozyma antarctica T-34, a producer of the glycolipid biosurfactants mannosylerythritol lipids.</title>
        <authorList>
            <person name="Morita T."/>
            <person name="Koike H."/>
            <person name="Koyama Y."/>
            <person name="Hagiwara H."/>
            <person name="Ito E."/>
            <person name="Fukuoka T."/>
            <person name="Imura T."/>
            <person name="Machida M."/>
            <person name="Kitamoto D."/>
        </authorList>
    </citation>
    <scope>NUCLEOTIDE SEQUENCE [LARGE SCALE GENOMIC DNA]</scope>
    <source>
        <strain evidence="20">T-34</strain>
    </source>
</reference>
<dbReference type="AlphaFoldDB" id="M9LPA0"/>
<keyword evidence="7" id="KW-0519">Myristate</keyword>
<keyword evidence="18" id="KW-0812">Transmembrane</keyword>
<evidence type="ECO:0000256" key="18">
    <source>
        <dbReference type="SAM" id="Phobius"/>
    </source>
</evidence>
<dbReference type="InterPro" id="IPR005225">
    <property type="entry name" value="Small_GTP-bd"/>
</dbReference>
<evidence type="ECO:0000256" key="13">
    <source>
        <dbReference type="ARBA" id="ARBA00055307"/>
    </source>
</evidence>
<keyword evidence="16" id="KW-0479">Metal-binding</keyword>
<dbReference type="PANTHER" id="PTHR45697">
    <property type="entry name" value="ADP-RIBOSYLATION FACTOR-LIKE PROTEIN 2-RELATED"/>
    <property type="match status" value="1"/>
</dbReference>
<sequence length="236" mass="26212">MPRSVPASPLHALPAHSAAVLGSDSSVLALAAAMGLLTIIRKTKLRSHEFRFLFLGLDNAGKTTILKKLQNKPQDEIEAISPTLGFSIQTFQYGNYHLNVWDIGGQKSLRPYWKNYFEKTDAIIWVVDSSDTARLTDCKLELDNLLKEERLHGATILIFANKQDIPGALSAEQIKKHLELDNVSSHSWRIQPCSAYTGDHLVDGLDWTVKDVADRIYYHGDADFDQPPITASLSAA</sequence>
<evidence type="ECO:0000256" key="6">
    <source>
        <dbReference type="ARBA" id="ARBA00022490"/>
    </source>
</evidence>
<feature type="binding site" evidence="16">
    <location>
        <position position="63"/>
    </location>
    <ligand>
        <name>Mg(2+)</name>
        <dbReference type="ChEBI" id="CHEBI:18420"/>
    </ligand>
</feature>
<dbReference type="SUPFAM" id="SSF52540">
    <property type="entry name" value="P-loop containing nucleoside triphosphate hydrolases"/>
    <property type="match status" value="1"/>
</dbReference>
<evidence type="ECO:0000256" key="9">
    <source>
        <dbReference type="ARBA" id="ARBA00023134"/>
    </source>
</evidence>
<dbReference type="OrthoDB" id="2011769at2759"/>
<dbReference type="SMART" id="SM00177">
    <property type="entry name" value="ARF"/>
    <property type="match status" value="1"/>
</dbReference>
<evidence type="ECO:0000256" key="11">
    <source>
        <dbReference type="ARBA" id="ARBA00023288"/>
    </source>
</evidence>
<comment type="function">
    <text evidence="13">GTP-binding protein that functions in embryogenesis, cytokinesis, germline development and microtubulule cytoskeleton dynamics.</text>
</comment>
<evidence type="ECO:0000256" key="15">
    <source>
        <dbReference type="PIRSR" id="PIRSR606689-1"/>
    </source>
</evidence>
<dbReference type="InterPro" id="IPR006689">
    <property type="entry name" value="Small_GTPase_ARF/SAR"/>
</dbReference>